<dbReference type="AlphaFoldDB" id="A0A518D1Y0"/>
<proteinExistence type="predicted"/>
<protein>
    <submittedName>
        <fullName evidence="2">Uncharacterized protein</fullName>
    </submittedName>
</protein>
<sequence length="377" mass="42564" precursor="true">MRKSLTRPLGLALTASLVLASPAIAQDECTSTNDSNPSNEERTSSIELRSYLGHAFERALDRTAVEALETWGPWASARGYTGYLSPDQTILFFALDRRSGAEEMATIERVERSLAEILPTPRTRNRGPITGTGGPTTKVYPLGGDVPLWKHDLDPIDEHTGVLFELDSDEHLSELIESANDVLPSHTQVRHLGERNRSLLTEELAAYVWRVGSCPDDNQVAHAAAQFTLARRFRFLPAWLRDGLAWHAEFAATGSVRCLPDSRGESSRDFVEDWRVDERVRPFEGTWAERLERLHDFGSSERYVLDAGLAFLLVEDLRERDAQTFANAAEELRLYWEDHSVRHHPTHGFQRRYDYRTPTHVQGRILSPLLGAPVRVD</sequence>
<organism evidence="2 3">
    <name type="scientific">Rohdeia mirabilis</name>
    <dbReference type="NCBI Taxonomy" id="2528008"/>
    <lineage>
        <taxon>Bacteria</taxon>
        <taxon>Pseudomonadati</taxon>
        <taxon>Planctomycetota</taxon>
        <taxon>Planctomycetia</taxon>
        <taxon>Planctomycetia incertae sedis</taxon>
        <taxon>Rohdeia</taxon>
    </lineage>
</organism>
<dbReference type="RefSeq" id="WP_145188807.1">
    <property type="nucleotide sequence ID" value="NZ_CP036290.1"/>
</dbReference>
<feature type="signal peptide" evidence="1">
    <location>
        <begin position="1"/>
        <end position="25"/>
    </location>
</feature>
<dbReference type="Proteomes" id="UP000319342">
    <property type="component" value="Chromosome"/>
</dbReference>
<accession>A0A518D1Y0</accession>
<keyword evidence="1" id="KW-0732">Signal</keyword>
<dbReference type="EMBL" id="CP036290">
    <property type="protein sequence ID" value="QDU85445.1"/>
    <property type="molecule type" value="Genomic_DNA"/>
</dbReference>
<feature type="chain" id="PRO_5022008220" evidence="1">
    <location>
        <begin position="26"/>
        <end position="377"/>
    </location>
</feature>
<evidence type="ECO:0000313" key="3">
    <source>
        <dbReference type="Proteomes" id="UP000319342"/>
    </source>
</evidence>
<keyword evidence="3" id="KW-1185">Reference proteome</keyword>
<reference evidence="2 3" key="1">
    <citation type="submission" date="2019-02" db="EMBL/GenBank/DDBJ databases">
        <title>Deep-cultivation of Planctomycetes and their phenomic and genomic characterization uncovers novel biology.</title>
        <authorList>
            <person name="Wiegand S."/>
            <person name="Jogler M."/>
            <person name="Boedeker C."/>
            <person name="Pinto D."/>
            <person name="Vollmers J."/>
            <person name="Rivas-Marin E."/>
            <person name="Kohn T."/>
            <person name="Peeters S.H."/>
            <person name="Heuer A."/>
            <person name="Rast P."/>
            <person name="Oberbeckmann S."/>
            <person name="Bunk B."/>
            <person name="Jeske O."/>
            <person name="Meyerdierks A."/>
            <person name="Storesund J.E."/>
            <person name="Kallscheuer N."/>
            <person name="Luecker S."/>
            <person name="Lage O.M."/>
            <person name="Pohl T."/>
            <person name="Merkel B.J."/>
            <person name="Hornburger P."/>
            <person name="Mueller R.-W."/>
            <person name="Bruemmer F."/>
            <person name="Labrenz M."/>
            <person name="Spormann A.M."/>
            <person name="Op den Camp H."/>
            <person name="Overmann J."/>
            <person name="Amann R."/>
            <person name="Jetten M.S.M."/>
            <person name="Mascher T."/>
            <person name="Medema M.H."/>
            <person name="Devos D.P."/>
            <person name="Kaster A.-K."/>
            <person name="Ovreas L."/>
            <person name="Rohde M."/>
            <person name="Galperin M.Y."/>
            <person name="Jogler C."/>
        </authorList>
    </citation>
    <scope>NUCLEOTIDE SEQUENCE [LARGE SCALE GENOMIC DNA]</scope>
    <source>
        <strain evidence="2 3">Pla163</strain>
    </source>
</reference>
<name>A0A518D1Y0_9BACT</name>
<gene>
    <name evidence="2" type="ORF">Pla163_25750</name>
</gene>
<evidence type="ECO:0000256" key="1">
    <source>
        <dbReference type="SAM" id="SignalP"/>
    </source>
</evidence>
<evidence type="ECO:0000313" key="2">
    <source>
        <dbReference type="EMBL" id="QDU85445.1"/>
    </source>
</evidence>